<dbReference type="InterPro" id="IPR050460">
    <property type="entry name" value="Distal-less_Homeobox_TF"/>
</dbReference>
<feature type="region of interest" description="Disordered" evidence="7">
    <location>
        <begin position="164"/>
        <end position="245"/>
    </location>
</feature>
<dbReference type="GO" id="GO:0000981">
    <property type="term" value="F:DNA-binding transcription factor activity, RNA polymerase II-specific"/>
    <property type="evidence" value="ECO:0007669"/>
    <property type="project" value="InterPro"/>
</dbReference>
<comment type="caution">
    <text evidence="9">The sequence shown here is derived from an EMBL/GenBank/DDBJ whole genome shotgun (WGS) entry which is preliminary data.</text>
</comment>
<evidence type="ECO:0000259" key="8">
    <source>
        <dbReference type="PROSITE" id="PS50071"/>
    </source>
</evidence>
<dbReference type="SUPFAM" id="SSF46689">
    <property type="entry name" value="Homeodomain-like"/>
    <property type="match status" value="1"/>
</dbReference>
<dbReference type="InterPro" id="IPR000047">
    <property type="entry name" value="HTH_motif"/>
</dbReference>
<dbReference type="Pfam" id="PF00046">
    <property type="entry name" value="Homeodomain"/>
    <property type="match status" value="1"/>
</dbReference>
<dbReference type="Proteomes" id="UP000230233">
    <property type="component" value="Chromosome III"/>
</dbReference>
<feature type="domain" description="Homeobox" evidence="8">
    <location>
        <begin position="111"/>
        <end position="171"/>
    </location>
</feature>
<gene>
    <name evidence="9" type="primary">Cni-ceh-43</name>
    <name evidence="9" type="synonym">Cnig_chr_III.g10066</name>
    <name evidence="9" type="ORF">B9Z55_010066</name>
</gene>
<feature type="compositionally biased region" description="Polar residues" evidence="7">
    <location>
        <begin position="226"/>
        <end position="240"/>
    </location>
</feature>
<keyword evidence="3 5" id="KW-0371">Homeobox</keyword>
<evidence type="ECO:0000256" key="5">
    <source>
        <dbReference type="PROSITE-ProRule" id="PRU00108"/>
    </source>
</evidence>
<dbReference type="PRINTS" id="PR00031">
    <property type="entry name" value="HTHREPRESSR"/>
</dbReference>
<keyword evidence="4 5" id="KW-0539">Nucleus</keyword>
<dbReference type="GO" id="GO:0005634">
    <property type="term" value="C:nucleus"/>
    <property type="evidence" value="ECO:0007669"/>
    <property type="project" value="UniProtKB-SubCell"/>
</dbReference>
<dbReference type="PANTHER" id="PTHR24327">
    <property type="entry name" value="HOMEOBOX PROTEIN"/>
    <property type="match status" value="1"/>
</dbReference>
<dbReference type="CDD" id="cd00086">
    <property type="entry name" value="homeodomain"/>
    <property type="match status" value="1"/>
</dbReference>
<dbReference type="EMBL" id="PDUG01000003">
    <property type="protein sequence ID" value="PIC37870.1"/>
    <property type="molecule type" value="Genomic_DNA"/>
</dbReference>
<dbReference type="PROSITE" id="PS50071">
    <property type="entry name" value="HOMEOBOX_2"/>
    <property type="match status" value="1"/>
</dbReference>
<evidence type="ECO:0000313" key="10">
    <source>
        <dbReference type="Proteomes" id="UP000230233"/>
    </source>
</evidence>
<evidence type="ECO:0000313" key="9">
    <source>
        <dbReference type="EMBL" id="PIC37870.1"/>
    </source>
</evidence>
<dbReference type="InterPro" id="IPR001356">
    <property type="entry name" value="HD"/>
</dbReference>
<feature type="DNA-binding region" description="Homeobox" evidence="5">
    <location>
        <begin position="113"/>
        <end position="172"/>
    </location>
</feature>
<evidence type="ECO:0000256" key="2">
    <source>
        <dbReference type="ARBA" id="ARBA00023125"/>
    </source>
</evidence>
<comment type="subcellular location">
    <subcellularLocation>
        <location evidence="1 5 6">Nucleus</location>
    </subcellularLocation>
</comment>
<dbReference type="OrthoDB" id="6159439at2759"/>
<dbReference type="PANTHER" id="PTHR24327:SF81">
    <property type="entry name" value="HOMEOTIC PROTEIN DISTAL-LESS-RELATED"/>
    <property type="match status" value="1"/>
</dbReference>
<dbReference type="AlphaFoldDB" id="A0A2G5UEA1"/>
<dbReference type="STRING" id="1611254.A0A2G5UEA1"/>
<name>A0A2G5UEA1_9PELO</name>
<dbReference type="PRINTS" id="PR00024">
    <property type="entry name" value="HOMEOBOX"/>
</dbReference>
<accession>A0A2G5UEA1</accession>
<evidence type="ECO:0000256" key="6">
    <source>
        <dbReference type="RuleBase" id="RU000682"/>
    </source>
</evidence>
<protein>
    <recommendedName>
        <fullName evidence="8">Homeobox domain-containing protein</fullName>
    </recommendedName>
</protein>
<dbReference type="InterPro" id="IPR020479">
    <property type="entry name" value="HD_metazoa"/>
</dbReference>
<evidence type="ECO:0000256" key="7">
    <source>
        <dbReference type="SAM" id="MobiDB-lite"/>
    </source>
</evidence>
<dbReference type="SMART" id="SM00389">
    <property type="entry name" value="HOX"/>
    <property type="match status" value="1"/>
</dbReference>
<evidence type="ECO:0000256" key="4">
    <source>
        <dbReference type="ARBA" id="ARBA00023242"/>
    </source>
</evidence>
<keyword evidence="10" id="KW-1185">Reference proteome</keyword>
<organism evidence="9 10">
    <name type="scientific">Caenorhabditis nigoni</name>
    <dbReference type="NCBI Taxonomy" id="1611254"/>
    <lineage>
        <taxon>Eukaryota</taxon>
        <taxon>Metazoa</taxon>
        <taxon>Ecdysozoa</taxon>
        <taxon>Nematoda</taxon>
        <taxon>Chromadorea</taxon>
        <taxon>Rhabditida</taxon>
        <taxon>Rhabditina</taxon>
        <taxon>Rhabditomorpha</taxon>
        <taxon>Rhabditoidea</taxon>
        <taxon>Rhabditidae</taxon>
        <taxon>Peloderinae</taxon>
        <taxon>Caenorhabditis</taxon>
    </lineage>
</organism>
<keyword evidence="2 5" id="KW-0238">DNA-binding</keyword>
<dbReference type="InterPro" id="IPR009057">
    <property type="entry name" value="Homeodomain-like_sf"/>
</dbReference>
<reference evidence="10" key="1">
    <citation type="submission" date="2017-10" db="EMBL/GenBank/DDBJ databases">
        <title>Rapid genome shrinkage in a self-fertile nematode reveals novel sperm competition proteins.</title>
        <authorList>
            <person name="Yin D."/>
            <person name="Schwarz E.M."/>
            <person name="Thomas C.G."/>
            <person name="Felde R.L."/>
            <person name="Korf I.F."/>
            <person name="Cutter A.D."/>
            <person name="Schartner C.M."/>
            <person name="Ralston E.J."/>
            <person name="Meyer B.J."/>
            <person name="Haag E.S."/>
        </authorList>
    </citation>
    <scope>NUCLEOTIDE SEQUENCE [LARGE SCALE GENOMIC DNA]</scope>
    <source>
        <strain evidence="10">JU1422</strain>
    </source>
</reference>
<feature type="compositionally biased region" description="Polar residues" evidence="7">
    <location>
        <begin position="192"/>
        <end position="217"/>
    </location>
</feature>
<dbReference type="GO" id="GO:0000978">
    <property type="term" value="F:RNA polymerase II cis-regulatory region sequence-specific DNA binding"/>
    <property type="evidence" value="ECO:0007669"/>
    <property type="project" value="TreeGrafter"/>
</dbReference>
<dbReference type="FunFam" id="1.10.10.60:FF:000424">
    <property type="entry name" value="ANTP homeobox protein"/>
    <property type="match status" value="1"/>
</dbReference>
<proteinExistence type="predicted"/>
<evidence type="ECO:0000256" key="3">
    <source>
        <dbReference type="ARBA" id="ARBA00023155"/>
    </source>
</evidence>
<dbReference type="Gene3D" id="1.10.10.60">
    <property type="entry name" value="Homeodomain-like"/>
    <property type="match status" value="1"/>
</dbReference>
<dbReference type="PROSITE" id="PS00027">
    <property type="entry name" value="HOMEOBOX_1"/>
    <property type="match status" value="1"/>
</dbReference>
<sequence>MGLSKFQKIAMFGFQMESSKQFDFNGSEFYTQSAEGTPNGAQPTNLSPYYPFPFPGGAGSVAGTMYGTPQGGYGMYAPGPGSSPEESSQYTETTTTKIVEGCEAKYNQKGKKMRKPRTIYNTAQLQMLQKKFDKTQYLALPDRAALAAELGLSQTQVKIWFQNRRSKQKKSKGGTSDRASDEDDDTEESKPESSPMSDSMMNQVSSERPLGSSSSIKSEMKEDYGTDNSSPPVNHPTSNGPMMPDWTIPSHIPTPSSQHLPPVSTIPSMAPVVAINGYDIKYEDKHHVVNPYDMPLPTYPAYYFPHAYQQY</sequence>
<evidence type="ECO:0000256" key="1">
    <source>
        <dbReference type="ARBA" id="ARBA00004123"/>
    </source>
</evidence>
<dbReference type="InterPro" id="IPR017970">
    <property type="entry name" value="Homeobox_CS"/>
</dbReference>